<dbReference type="InterPro" id="IPR050613">
    <property type="entry name" value="Sec_Metabolite_Reg"/>
</dbReference>
<protein>
    <recommendedName>
        <fullName evidence="5">Zn(2)-C6 fungal-type domain-containing protein</fullName>
    </recommendedName>
</protein>
<keyword evidence="3" id="KW-0539">Nucleus</keyword>
<evidence type="ECO:0000259" key="5">
    <source>
        <dbReference type="PROSITE" id="PS50048"/>
    </source>
</evidence>
<dbReference type="Pfam" id="PF00172">
    <property type="entry name" value="Zn_clus"/>
    <property type="match status" value="1"/>
</dbReference>
<dbReference type="EMBL" id="KQ964252">
    <property type="protein sequence ID" value="KXJ90364.1"/>
    <property type="molecule type" value="Genomic_DNA"/>
</dbReference>
<dbReference type="Gene3D" id="4.10.240.10">
    <property type="entry name" value="Zn(2)-C6 fungal-type DNA-binding domain"/>
    <property type="match status" value="1"/>
</dbReference>
<name>A0A136IZW9_9PEZI</name>
<feature type="compositionally biased region" description="Low complexity" evidence="4">
    <location>
        <begin position="57"/>
        <end position="81"/>
    </location>
</feature>
<dbReference type="PANTHER" id="PTHR31001:SF40">
    <property type="entry name" value="ZN(II)2CYS6 TRANSCRIPTION FACTOR (EUROFUNG)"/>
    <property type="match status" value="1"/>
</dbReference>
<organism evidence="6 7">
    <name type="scientific">Microdochium bolleyi</name>
    <dbReference type="NCBI Taxonomy" id="196109"/>
    <lineage>
        <taxon>Eukaryota</taxon>
        <taxon>Fungi</taxon>
        <taxon>Dikarya</taxon>
        <taxon>Ascomycota</taxon>
        <taxon>Pezizomycotina</taxon>
        <taxon>Sordariomycetes</taxon>
        <taxon>Xylariomycetidae</taxon>
        <taxon>Xylariales</taxon>
        <taxon>Microdochiaceae</taxon>
        <taxon>Microdochium</taxon>
    </lineage>
</organism>
<dbReference type="SMART" id="SM00066">
    <property type="entry name" value="GAL4"/>
    <property type="match status" value="1"/>
</dbReference>
<dbReference type="PROSITE" id="PS50048">
    <property type="entry name" value="ZN2_CY6_FUNGAL_2"/>
    <property type="match status" value="1"/>
</dbReference>
<feature type="compositionally biased region" description="Low complexity" evidence="4">
    <location>
        <begin position="113"/>
        <end position="132"/>
    </location>
</feature>
<dbReference type="PANTHER" id="PTHR31001">
    <property type="entry name" value="UNCHARACTERIZED TRANSCRIPTIONAL REGULATORY PROTEIN"/>
    <property type="match status" value="1"/>
</dbReference>
<reference evidence="7" key="1">
    <citation type="submission" date="2016-02" db="EMBL/GenBank/DDBJ databases">
        <title>Draft genome sequence of Microdochium bolleyi, a fungal endophyte of beachgrass.</title>
        <authorList>
            <consortium name="DOE Joint Genome Institute"/>
            <person name="David A.S."/>
            <person name="May G."/>
            <person name="Haridas S."/>
            <person name="Lim J."/>
            <person name="Wang M."/>
            <person name="Labutti K."/>
            <person name="Lipzen A."/>
            <person name="Barry K."/>
            <person name="Grigoriev I.V."/>
        </authorList>
    </citation>
    <scope>NUCLEOTIDE SEQUENCE [LARGE SCALE GENOMIC DNA]</scope>
    <source>
        <strain evidence="7">J235TASD1</strain>
    </source>
</reference>
<evidence type="ECO:0000313" key="7">
    <source>
        <dbReference type="Proteomes" id="UP000070501"/>
    </source>
</evidence>
<dbReference type="CDD" id="cd00067">
    <property type="entry name" value="GAL4"/>
    <property type="match status" value="1"/>
</dbReference>
<dbReference type="InterPro" id="IPR007219">
    <property type="entry name" value="XnlR_reg_dom"/>
</dbReference>
<dbReference type="InterPro" id="IPR036864">
    <property type="entry name" value="Zn2-C6_fun-type_DNA-bd_sf"/>
</dbReference>
<dbReference type="SMART" id="SM00906">
    <property type="entry name" value="Fungal_trans"/>
    <property type="match status" value="1"/>
</dbReference>
<proteinExistence type="predicted"/>
<dbReference type="GO" id="GO:0008270">
    <property type="term" value="F:zinc ion binding"/>
    <property type="evidence" value="ECO:0007669"/>
    <property type="project" value="InterPro"/>
</dbReference>
<feature type="region of interest" description="Disordered" evidence="4">
    <location>
        <begin position="701"/>
        <end position="725"/>
    </location>
</feature>
<dbReference type="GO" id="GO:0005634">
    <property type="term" value="C:nucleus"/>
    <property type="evidence" value="ECO:0007669"/>
    <property type="project" value="UniProtKB-SubCell"/>
</dbReference>
<sequence>MASRQAACDPCRTSKLACDHSRPVCTRCQARGRPSDCTYRATPFKRRRQSSRPPLETHTSTHSAHTHASSSPASRLPSAAPTGPSPYPNPGYQGFSSHATLFNHIPTDGLEETPAASPTSTSPSRPGRTHSLPGPPPGLRRTPSADLVRRGADTLAQLFSVYNLDTLKSLVSFWLEKGISLFLAEPIVPACLDTVRRPSAQQHQHLSELLFATTARPLDSSQATDAQTFAHQFTGEHHTRWETWAIFFTAVGRATFDIPFFPPLYKDSAGQMALRKFATLISDQCLDYCLALDCLNDLQLVLQVENCILHSNVDGDQSYDAWRRLGDCIASLYALGYHQKIETRLPEVPFFLAEFRRSAFAHIYSADKNVAIFLGRPPRISRRFCHFQSPLFFEANENDAPSVATAPAEGDDDIEAIRTWFSWDPNTPIIYRSECRWAAMCAALKEEILELLNDRRAPDCLQRARAVQARAEAQWAALPPHFKLQSNSLKHHVTTMASATTTPTASATPDPFSLTAAQHSATPAAMTAVVPVGRTTSAFERDFLASVRLNYLHVLFLQRLVFMNSFAEPDARMVELSEAILELVVDVVLMRDRLANSGTNLSWKVTYYGLPAVGILLLAIVRRHKTTSGSILNSHSGQATAPTAAPPVNQSKVLRHLIVLVAELETGTLAKPDEPNYGLVSTATETIQGFLNSVQLMGGGGGGGGGSKGPAVGPSYTGEASEATG</sequence>
<evidence type="ECO:0000256" key="3">
    <source>
        <dbReference type="ARBA" id="ARBA00023242"/>
    </source>
</evidence>
<dbReference type="PROSITE" id="PS00463">
    <property type="entry name" value="ZN2_CY6_FUNGAL_1"/>
    <property type="match status" value="1"/>
</dbReference>
<dbReference type="InParanoid" id="A0A136IZW9"/>
<accession>A0A136IZW9</accession>
<dbReference type="GO" id="GO:0000981">
    <property type="term" value="F:DNA-binding transcription factor activity, RNA polymerase II-specific"/>
    <property type="evidence" value="ECO:0007669"/>
    <property type="project" value="InterPro"/>
</dbReference>
<feature type="region of interest" description="Disordered" evidence="4">
    <location>
        <begin position="30"/>
        <end position="145"/>
    </location>
</feature>
<dbReference type="AlphaFoldDB" id="A0A136IZW9"/>
<dbReference type="Proteomes" id="UP000070501">
    <property type="component" value="Unassembled WGS sequence"/>
</dbReference>
<dbReference type="GO" id="GO:0003677">
    <property type="term" value="F:DNA binding"/>
    <property type="evidence" value="ECO:0007669"/>
    <property type="project" value="InterPro"/>
</dbReference>
<dbReference type="OrthoDB" id="4898680at2759"/>
<evidence type="ECO:0000256" key="1">
    <source>
        <dbReference type="ARBA" id="ARBA00004123"/>
    </source>
</evidence>
<gene>
    <name evidence="6" type="ORF">Micbo1qcDRAFT_226266</name>
</gene>
<keyword evidence="2" id="KW-0479">Metal-binding</keyword>
<dbReference type="GO" id="GO:0006351">
    <property type="term" value="P:DNA-templated transcription"/>
    <property type="evidence" value="ECO:0007669"/>
    <property type="project" value="InterPro"/>
</dbReference>
<comment type="subcellular location">
    <subcellularLocation>
        <location evidence="1">Nucleus</location>
    </subcellularLocation>
</comment>
<dbReference type="CDD" id="cd12148">
    <property type="entry name" value="fungal_TF_MHR"/>
    <property type="match status" value="1"/>
</dbReference>
<evidence type="ECO:0000256" key="4">
    <source>
        <dbReference type="SAM" id="MobiDB-lite"/>
    </source>
</evidence>
<evidence type="ECO:0000313" key="6">
    <source>
        <dbReference type="EMBL" id="KXJ90364.1"/>
    </source>
</evidence>
<dbReference type="InterPro" id="IPR001138">
    <property type="entry name" value="Zn2Cys6_DnaBD"/>
</dbReference>
<dbReference type="STRING" id="196109.A0A136IZW9"/>
<keyword evidence="7" id="KW-1185">Reference proteome</keyword>
<feature type="domain" description="Zn(2)-C6 fungal-type" evidence="5">
    <location>
        <begin position="7"/>
        <end position="39"/>
    </location>
</feature>
<evidence type="ECO:0000256" key="2">
    <source>
        <dbReference type="ARBA" id="ARBA00022723"/>
    </source>
</evidence>
<dbReference type="SUPFAM" id="SSF57701">
    <property type="entry name" value="Zn2/Cys6 DNA-binding domain"/>
    <property type="match status" value="1"/>
</dbReference>